<dbReference type="Gene3D" id="3.90.930.60">
    <property type="match status" value="1"/>
</dbReference>
<protein>
    <recommendedName>
        <fullName evidence="1">YcaO domain-containing protein</fullName>
    </recommendedName>
</protein>
<name>A0A7U3UP24_9ACTN</name>
<organism evidence="2 3">
    <name type="scientific">Actinacidiphila reveromycinica</name>
    <dbReference type="NCBI Taxonomy" id="659352"/>
    <lineage>
        <taxon>Bacteria</taxon>
        <taxon>Bacillati</taxon>
        <taxon>Actinomycetota</taxon>
        <taxon>Actinomycetes</taxon>
        <taxon>Kitasatosporales</taxon>
        <taxon>Streptomycetaceae</taxon>
        <taxon>Actinacidiphila</taxon>
    </lineage>
</organism>
<dbReference type="EMBL" id="AP018365">
    <property type="protein sequence ID" value="BBA96101.1"/>
    <property type="molecule type" value="Genomic_DNA"/>
</dbReference>
<dbReference type="PROSITE" id="PS51664">
    <property type="entry name" value="YCAO"/>
    <property type="match status" value="1"/>
</dbReference>
<reference evidence="2 3" key="1">
    <citation type="journal article" date="2010" name="J. Bacteriol.">
        <title>Biochemical characterization of a novel indole prenyltransferase from Streptomyces sp. SN-593.</title>
        <authorList>
            <person name="Takahashi S."/>
            <person name="Takagi H."/>
            <person name="Toyoda A."/>
            <person name="Uramoto M."/>
            <person name="Nogawa T."/>
            <person name="Ueki M."/>
            <person name="Sakaki Y."/>
            <person name="Osada H."/>
        </authorList>
    </citation>
    <scope>NUCLEOTIDE SEQUENCE [LARGE SCALE GENOMIC DNA]</scope>
    <source>
        <strain evidence="2 3">SN-593</strain>
    </source>
</reference>
<dbReference type="NCBIfam" id="TIGR03604">
    <property type="entry name" value="TOMM_cyclo_SagD"/>
    <property type="match status" value="1"/>
</dbReference>
<dbReference type="Proteomes" id="UP000595703">
    <property type="component" value="Chromosome"/>
</dbReference>
<dbReference type="InterPro" id="IPR022291">
    <property type="entry name" value="Bacteriocin_synth_cyclodeHase"/>
</dbReference>
<dbReference type="RefSeq" id="WP_202232585.1">
    <property type="nucleotide sequence ID" value="NZ_AP018365.1"/>
</dbReference>
<dbReference type="NCBIfam" id="TIGR03882">
    <property type="entry name" value="cyclo_dehyd_2"/>
    <property type="match status" value="1"/>
</dbReference>
<evidence type="ECO:0000259" key="1">
    <source>
        <dbReference type="PROSITE" id="PS51664"/>
    </source>
</evidence>
<dbReference type="InterPro" id="IPR049274">
    <property type="entry name" value="LynD/TruD_wHTH-like"/>
</dbReference>
<dbReference type="AlphaFoldDB" id="A0A7U3UP24"/>
<dbReference type="InterPro" id="IPR003776">
    <property type="entry name" value="YcaO-like_dom"/>
</dbReference>
<gene>
    <name evidence="2" type="ORF">RVR_1250</name>
</gene>
<dbReference type="InterPro" id="IPR027624">
    <property type="entry name" value="TOMM_cyclo_SagD"/>
</dbReference>
<dbReference type="KEGG" id="arev:RVR_1250"/>
<reference evidence="2 3" key="4">
    <citation type="journal article" date="2020" name="Sci. Rep.">
        <title>beta-carboline chemical signals induce reveromycin production through a LuxR family regulator in Streptomyces sp. SN-593.</title>
        <authorList>
            <person name="Panthee S."/>
            <person name="Kito N."/>
            <person name="Hayashi T."/>
            <person name="Shimizu T."/>
            <person name="Ishikawa J."/>
            <person name="Hamamoto H."/>
            <person name="Osada H."/>
            <person name="Takahashi S."/>
        </authorList>
    </citation>
    <scope>NUCLEOTIDE SEQUENCE [LARGE SCALE GENOMIC DNA]</scope>
    <source>
        <strain evidence="2 3">SN-593</strain>
    </source>
</reference>
<dbReference type="Gene3D" id="3.40.50.720">
    <property type="entry name" value="NAD(P)-binding Rossmann-like Domain"/>
    <property type="match status" value="1"/>
</dbReference>
<dbReference type="Pfam" id="PF21084">
    <property type="entry name" value="WHD_DUF4423_like"/>
    <property type="match status" value="1"/>
</dbReference>
<evidence type="ECO:0000313" key="3">
    <source>
        <dbReference type="Proteomes" id="UP000595703"/>
    </source>
</evidence>
<accession>A0A7U3UP24</accession>
<dbReference type="Gene3D" id="3.30.40.250">
    <property type="match status" value="1"/>
</dbReference>
<dbReference type="PANTHER" id="PTHR37809">
    <property type="entry name" value="RIBOSOMAL PROTEIN S12 METHYLTHIOTRANSFERASE ACCESSORY FACTOR YCAO"/>
    <property type="match status" value="1"/>
</dbReference>
<dbReference type="Pfam" id="PF02624">
    <property type="entry name" value="YcaO"/>
    <property type="match status" value="1"/>
</dbReference>
<dbReference type="PANTHER" id="PTHR37809:SF1">
    <property type="entry name" value="RIBOSOMAL PROTEIN S12 METHYLTHIOTRANSFERASE ACCESSORY FACTOR YCAO"/>
    <property type="match status" value="1"/>
</dbReference>
<reference evidence="2 3" key="2">
    <citation type="journal article" date="2011" name="J. Antibiot.">
        <title>Furaquinocins I and J: novel polyketide isoprenoid hybrid compounds from Streptomyces reveromyceticus SN-593.</title>
        <authorList>
            <person name="Panthee S."/>
            <person name="Takahashi S."/>
            <person name="Takagi H."/>
            <person name="Nogawa T."/>
            <person name="Oowada E."/>
            <person name="Uramoto M."/>
            <person name="Osada H."/>
        </authorList>
    </citation>
    <scope>NUCLEOTIDE SEQUENCE [LARGE SCALE GENOMIC DNA]</scope>
    <source>
        <strain evidence="2 3">SN-593</strain>
    </source>
</reference>
<reference evidence="2 3" key="3">
    <citation type="journal article" date="2011" name="Nat. Chem. Biol.">
        <title>Reveromycin A biosynthesis uses RevG and RevJ for stereospecific spiroacetal formation.</title>
        <authorList>
            <person name="Takahashi S."/>
            <person name="Toyoda A."/>
            <person name="Sekiyama Y."/>
            <person name="Takagi H."/>
            <person name="Nogawa T."/>
            <person name="Uramoto M."/>
            <person name="Suzuki R."/>
            <person name="Koshino H."/>
            <person name="Kumano T."/>
            <person name="Panthee S."/>
            <person name="Dairi T."/>
            <person name="Ishikawa J."/>
            <person name="Ikeda H."/>
            <person name="Sakaki Y."/>
            <person name="Osada H."/>
        </authorList>
    </citation>
    <scope>NUCLEOTIDE SEQUENCE [LARGE SCALE GENOMIC DNA]</scope>
    <source>
        <strain evidence="2 3">SN-593</strain>
    </source>
</reference>
<dbReference type="NCBIfam" id="TIGR00702">
    <property type="entry name" value="YcaO-type kinase domain"/>
    <property type="match status" value="1"/>
</dbReference>
<evidence type="ECO:0000313" key="2">
    <source>
        <dbReference type="EMBL" id="BBA96101.1"/>
    </source>
</evidence>
<feature type="domain" description="YcaO" evidence="1">
    <location>
        <begin position="395"/>
        <end position="766"/>
    </location>
</feature>
<sequence length="766" mass="83241">MTERTPGRRVVRFRPHLAVDVVPGEAVYLFAEDTAYAVHGSAVVDLAPFLLGKHTEDEIVTALSADHAPEIVYHALGRLRARGYVVEADASLNPAEVAAWETAGFDGEAVQPLLEALTCEIRTVGEVDAEPLRRALADAGARVVEHDAALLVVLADDYLNPRLEEVNRSALSSGRPWLLARPAGAAVWIGPVFEPGAGGCWECLAFRLRRNRMVETYVEERTGRRYVPAQAATATGTLLAAHLVALRALRWAARGAWTGGGDGAPEPGHGHVEVVRPLTAERVEHPHAHRPQCPSCGDPGTQARRGESPIVLAPSVPAVARDGGMRAVDGKELMTSLERLISPITGVVSGIEEFTTEDPRMPADLLHTCVAGQNFALGATGLDALREGIRSRAAGKGTTALQARVGAACEAIERYSGLYHEDEARITATYRELGDAAVHPNAVAGYSAAQYADRQRWNSTGSTFTVVAVPFDEDARLEWSPLHSLTGGPTRWLPTMQLYYFYPKHARTLYAWADSNGCAAGTTPEDALLQGLMELFERDAVAIWWYNRLRRPAVDLASSDDPFVARCVDAYRAVGRELWVLDVTSDLGVPAFTAVSRRVDKPVEDILLAFGAHLDPAIALRRAVSELNQFLPAVLDVGPDGGGYRFPDPVQMHWWRTARLADHPYLAPDPDAAPVRLDAFPRQSGSDIAVDLRHAVDLCTKAGLDAYGIDMTRPDIGLPVFKAVVPGLRHFWARFGPGRLYDVPVRMGWLDAPLPEQQLNPVPMFL</sequence>
<dbReference type="Gene3D" id="3.30.160.660">
    <property type="match status" value="1"/>
</dbReference>
<dbReference type="Gene3D" id="3.30.1330.230">
    <property type="match status" value="1"/>
</dbReference>
<keyword evidence="3" id="KW-1185">Reference proteome</keyword>
<proteinExistence type="predicted"/>